<dbReference type="SUPFAM" id="SSF56935">
    <property type="entry name" value="Porins"/>
    <property type="match status" value="1"/>
</dbReference>
<keyword evidence="1" id="KW-0732">Signal</keyword>
<protein>
    <recommendedName>
        <fullName evidence="4">Porin domain-containing protein</fullName>
    </recommendedName>
</protein>
<evidence type="ECO:0008006" key="4">
    <source>
        <dbReference type="Google" id="ProtNLM"/>
    </source>
</evidence>
<keyword evidence="3" id="KW-1185">Reference proteome</keyword>
<name>A0A0P7IH66_9RHOB</name>
<organism evidence="2 3">
    <name type="scientific">Aliiroseovarius crassostreae</name>
    <dbReference type="NCBI Taxonomy" id="154981"/>
    <lineage>
        <taxon>Bacteria</taxon>
        <taxon>Pseudomonadati</taxon>
        <taxon>Pseudomonadota</taxon>
        <taxon>Alphaproteobacteria</taxon>
        <taxon>Rhodobacterales</taxon>
        <taxon>Paracoccaceae</taxon>
        <taxon>Aliiroseovarius</taxon>
    </lineage>
</organism>
<evidence type="ECO:0000256" key="1">
    <source>
        <dbReference type="SAM" id="SignalP"/>
    </source>
</evidence>
<dbReference type="Proteomes" id="UP000050471">
    <property type="component" value="Unassembled WGS sequence"/>
</dbReference>
<reference evidence="2 3" key="1">
    <citation type="submission" date="2015-09" db="EMBL/GenBank/DDBJ databases">
        <title>Draft genome sequence of Aliiroseovarius crassostreae CV919-312TSm, the causative agent of Roseovarius Oyster Disease (formerly Juvenile Oyster Disease).</title>
        <authorList>
            <person name="Kessner L."/>
            <person name="Spinard E."/>
            <person name="Nelson D."/>
        </authorList>
    </citation>
    <scope>NUCLEOTIDE SEQUENCE [LARGE SCALE GENOMIC DNA]</scope>
    <source>
        <strain evidence="2 3">CV919-312</strain>
    </source>
</reference>
<comment type="caution">
    <text evidence="2">The sequence shown here is derived from an EMBL/GenBank/DDBJ whole genome shotgun (WGS) entry which is preliminary data.</text>
</comment>
<dbReference type="EMBL" id="LKBA01000006">
    <property type="protein sequence ID" value="KPN63278.1"/>
    <property type="molecule type" value="Genomic_DNA"/>
</dbReference>
<feature type="signal peptide" evidence="1">
    <location>
        <begin position="1"/>
        <end position="23"/>
    </location>
</feature>
<dbReference type="AlphaFoldDB" id="A0A0P7IH66"/>
<dbReference type="OrthoDB" id="7852592at2"/>
<proteinExistence type="predicted"/>
<evidence type="ECO:0000313" key="3">
    <source>
        <dbReference type="Proteomes" id="UP000050471"/>
    </source>
</evidence>
<gene>
    <name evidence="2" type="ORF">AKJ29_11365</name>
</gene>
<feature type="chain" id="PRO_5006139844" description="Porin domain-containing protein" evidence="1">
    <location>
        <begin position="24"/>
        <end position="284"/>
    </location>
</feature>
<dbReference type="RefSeq" id="WP_055189476.1">
    <property type="nucleotide sequence ID" value="NZ_FPBS01000002.1"/>
</dbReference>
<accession>A0A0P7IH66</accession>
<evidence type="ECO:0000313" key="2">
    <source>
        <dbReference type="EMBL" id="KPN63278.1"/>
    </source>
</evidence>
<sequence>MTNLSKCLLASGLAFTAAFPAQAELSFSGSIGASVGTSAFLNSDEEYEYSSEDLFKLDGQLRAEMGNWAFMIDASHFGRDLDGKVFSDYAPSRASALGLHAGYMWGENYVGVFAGRNWFQGEEAGSVNGTESGNLYGIEGQFELANGTTGFFGQLGRAELAGDDRDTGFEGTFVRLGMTQAITDKLNLMIDLEYGRSSDLFEDEEDWGDYKSVGIKAAYAFQPRLIGEAGIDLMNIAANEEDHGNDYRAYLGVRIPFGAEGAKISPLTTTYKPGLAAAWAEALD</sequence>